<name>A0ABW5FQA0_9PSEU</name>
<reference evidence="2" key="1">
    <citation type="journal article" date="2019" name="Int. J. Syst. Evol. Microbiol.">
        <title>The Global Catalogue of Microorganisms (GCM) 10K type strain sequencing project: providing services to taxonomists for standard genome sequencing and annotation.</title>
        <authorList>
            <consortium name="The Broad Institute Genomics Platform"/>
            <consortium name="The Broad Institute Genome Sequencing Center for Infectious Disease"/>
            <person name="Wu L."/>
            <person name="Ma J."/>
        </authorList>
    </citation>
    <scope>NUCLEOTIDE SEQUENCE [LARGE SCALE GENOMIC DNA]</scope>
    <source>
        <strain evidence="2">CGMCC 4.7645</strain>
    </source>
</reference>
<protein>
    <submittedName>
        <fullName evidence="1">GTP-binding protein</fullName>
    </submittedName>
</protein>
<evidence type="ECO:0000313" key="2">
    <source>
        <dbReference type="Proteomes" id="UP001597417"/>
    </source>
</evidence>
<organism evidence="1 2">
    <name type="scientific">Amycolatopsis pigmentata</name>
    <dbReference type="NCBI Taxonomy" id="450801"/>
    <lineage>
        <taxon>Bacteria</taxon>
        <taxon>Bacillati</taxon>
        <taxon>Actinomycetota</taxon>
        <taxon>Actinomycetes</taxon>
        <taxon>Pseudonocardiales</taxon>
        <taxon>Pseudonocardiaceae</taxon>
        <taxon>Amycolatopsis</taxon>
    </lineage>
</organism>
<dbReference type="SUPFAM" id="SSF52540">
    <property type="entry name" value="P-loop containing nucleoside triphosphate hydrolases"/>
    <property type="match status" value="1"/>
</dbReference>
<dbReference type="EMBL" id="JBHUKR010000004">
    <property type="protein sequence ID" value="MFD2415927.1"/>
    <property type="molecule type" value="Genomic_DNA"/>
</dbReference>
<proteinExistence type="predicted"/>
<dbReference type="RefSeq" id="WP_378262173.1">
    <property type="nucleotide sequence ID" value="NZ_JBHUKR010000004.1"/>
</dbReference>
<evidence type="ECO:0000313" key="1">
    <source>
        <dbReference type="EMBL" id="MFD2415927.1"/>
    </source>
</evidence>
<accession>A0ABW5FQA0</accession>
<comment type="caution">
    <text evidence="1">The sequence shown here is derived from an EMBL/GenBank/DDBJ whole genome shotgun (WGS) entry which is preliminary data.</text>
</comment>
<keyword evidence="2" id="KW-1185">Reference proteome</keyword>
<dbReference type="InterPro" id="IPR027417">
    <property type="entry name" value="P-loop_NTPase"/>
</dbReference>
<sequence length="493" mass="51752">MTTEWFAPPGAGIGAVVQATLRKALALYQGTPHASAWVHHHLRRLEAPLSVAIVGPRQAGKSTLLNALAGAELAATGTGTGIPVATWYTDGPTAQALAYSSDGSALELPMSSPGTGLGVVNGPDVPAETERVMIEWPARSLRGIALIDTPGVDAPAASGPGWPRLMRTVAEADAVVYVTPRPRPSDVEFLEALHGSHLARANPVNVVVVFSRADEMGAGTVEAMVTARRIARQHLRDSGLAALCQHILPVAGLLSEGARTLQEPDFAALAGLAGVEQNALSAILVSADRLAAAATPSVSAEARTRLLRRFGLYGIRLATTLIRRGFDTTRSLSAELTQRGGLVELRETISQLFTGGQDVLKARSALLGLETVLRSDPQPGTRDLFLEVRRLLADAHEFRELRLLAALRAGRTGLPGDLVEEAVQLTGGHGSSPGERLGSESGDDELIEIAEGALEQWRHYAENPLAAQSARQAAQTVVRSCEGLIAALAPGLA</sequence>
<gene>
    <name evidence="1" type="ORF">ACFSXZ_06260</name>
</gene>
<dbReference type="Proteomes" id="UP001597417">
    <property type="component" value="Unassembled WGS sequence"/>
</dbReference>
<dbReference type="Gene3D" id="3.40.50.300">
    <property type="entry name" value="P-loop containing nucleotide triphosphate hydrolases"/>
    <property type="match status" value="1"/>
</dbReference>